<dbReference type="CDD" id="cd17991">
    <property type="entry name" value="DEXHc_TRCF"/>
    <property type="match status" value="1"/>
</dbReference>
<dbReference type="EMBL" id="JBHSSK010000028">
    <property type="protein sequence ID" value="MFC6207939.1"/>
    <property type="molecule type" value="Genomic_DNA"/>
</dbReference>
<dbReference type="EC" id="3.6.4.-" evidence="9"/>
<name>A0ABW1STS0_9LACO</name>
<dbReference type="PANTHER" id="PTHR47964:SF1">
    <property type="entry name" value="ATP-DEPENDENT DNA HELICASE HOMOLOG RECG, CHLOROPLASTIC"/>
    <property type="match status" value="1"/>
</dbReference>
<dbReference type="SMART" id="SM01058">
    <property type="entry name" value="CarD_TRCF"/>
    <property type="match status" value="1"/>
</dbReference>
<dbReference type="Gene3D" id="3.40.50.300">
    <property type="entry name" value="P-loop containing nucleotide triphosphate hydrolases"/>
    <property type="match status" value="2"/>
</dbReference>
<dbReference type="InterPro" id="IPR005118">
    <property type="entry name" value="TRCF_C"/>
</dbReference>
<keyword evidence="13" id="KW-1185">Reference proteome</keyword>
<dbReference type="SMART" id="SM00490">
    <property type="entry name" value="HELICc"/>
    <property type="match status" value="1"/>
</dbReference>
<dbReference type="HAMAP" id="MF_00969">
    <property type="entry name" value="TRCF"/>
    <property type="match status" value="1"/>
</dbReference>
<dbReference type="Gene3D" id="2.40.10.170">
    <property type="match status" value="1"/>
</dbReference>
<dbReference type="SUPFAM" id="SSF141259">
    <property type="entry name" value="CarD-like"/>
    <property type="match status" value="1"/>
</dbReference>
<dbReference type="NCBIfam" id="TIGR00580">
    <property type="entry name" value="mfd"/>
    <property type="match status" value="1"/>
</dbReference>
<dbReference type="Proteomes" id="UP001596254">
    <property type="component" value="Unassembled WGS sequence"/>
</dbReference>
<dbReference type="InterPro" id="IPR011545">
    <property type="entry name" value="DEAD/DEAH_box_helicase_dom"/>
</dbReference>
<dbReference type="SMART" id="SM00487">
    <property type="entry name" value="DEXDc"/>
    <property type="match status" value="1"/>
</dbReference>
<evidence type="ECO:0000256" key="6">
    <source>
        <dbReference type="ARBA" id="ARBA00022840"/>
    </source>
</evidence>
<dbReference type="InterPro" id="IPR041471">
    <property type="entry name" value="UvrB_inter"/>
</dbReference>
<feature type="domain" description="Helicase ATP-binding" evidence="10">
    <location>
        <begin position="634"/>
        <end position="795"/>
    </location>
</feature>
<keyword evidence="2 9" id="KW-0547">Nucleotide-binding</keyword>
<dbReference type="InterPro" id="IPR047112">
    <property type="entry name" value="RecG/Mfd"/>
</dbReference>
<dbReference type="SUPFAM" id="SSF143517">
    <property type="entry name" value="TRCF domain-like"/>
    <property type="match status" value="1"/>
</dbReference>
<dbReference type="InterPro" id="IPR001650">
    <property type="entry name" value="Helicase_C-like"/>
</dbReference>
<feature type="domain" description="Helicase C-terminal" evidence="11">
    <location>
        <begin position="816"/>
        <end position="970"/>
    </location>
</feature>
<keyword evidence="7 9" id="KW-0238">DNA-binding</keyword>
<keyword evidence="8 9" id="KW-0234">DNA repair</keyword>
<comment type="similarity">
    <text evidence="9">In the N-terminal section; belongs to the UvrB family.</text>
</comment>
<dbReference type="InterPro" id="IPR014001">
    <property type="entry name" value="Helicase_ATP-bd"/>
</dbReference>
<dbReference type="SUPFAM" id="SSF52540">
    <property type="entry name" value="P-loop containing nucleoside triphosphate hydrolases"/>
    <property type="match status" value="4"/>
</dbReference>
<protein>
    <recommendedName>
        <fullName evidence="9">Transcription-repair-coupling factor</fullName>
        <shortName evidence="9">TRCF</shortName>
        <ecNumber evidence="9">3.6.4.-</ecNumber>
    </recommendedName>
</protein>
<comment type="function">
    <text evidence="9">Couples transcription and DNA repair by recognizing RNA polymerase (RNAP) stalled at DNA lesions. Mediates ATP-dependent release of RNAP and its truncated transcript from the DNA, and recruitment of nucleotide excision repair machinery to the damaged site.</text>
</comment>
<dbReference type="Pfam" id="PF02559">
    <property type="entry name" value="CarD_TRCF_RID"/>
    <property type="match status" value="1"/>
</dbReference>
<keyword evidence="1 9" id="KW-0963">Cytoplasm</keyword>
<dbReference type="Gene3D" id="3.40.50.11180">
    <property type="match status" value="1"/>
</dbReference>
<dbReference type="SMART" id="SM00982">
    <property type="entry name" value="TRCF"/>
    <property type="match status" value="1"/>
</dbReference>
<dbReference type="InterPro" id="IPR036101">
    <property type="entry name" value="CarD-like/TRCF_RID_sf"/>
</dbReference>
<proteinExistence type="inferred from homology"/>
<keyword evidence="3 9" id="KW-0227">DNA damage</keyword>
<sequence length="1182" mass="132933">MNLEGFMTQTAQYGAIRQAIAPGQRQLVTGLNGSAETLFIASLLHDQQRSIVYVTDTLYHAGQLMDDLANLLEDDELFEFPVEELLAAEVATSSPEYRSARIDALRALQSDRPVVIVTALSGLRRFLPDPDNFAGARFTVKVGADFDLEKLQQQLFGMGYAHQKLVAAPGDFAVRGSIVDIYPLAADYPVRLDFFDTEVDSLRYFDPATQRSIENVDAVEVLPATDFILTADERAAGATALTTELKAQTAKLDAEAATTLTDQVQPLVDGLKKGSVDPQLMEFADYLFPEHHQLLDYLPANGVALFGDYSRLQDAERQLLEDEANWATDKLTHHQIFAQQTFGGELRPIVKKDTHAQIMLALFQKGMGTMRFHAVTNITTRAMQQFFGQLPVMKTEIDRWHKQKQTILLLVQDEERLAKIEQTLDDFEIQAVLTKSSNVQPALTQLIPERLRTGFELPEANLVVITEGEMFQKVTKKRPRRQTMANAERLKSYTDLKPGDYVVHVNHGIGNFIGMQTLTVDGVHQDYMTIDYQDNAQLFIPVTQLNLIQKYVSSEDKKPKINKLGGSEWAKTKRKVAAKIEDIADELVDLYAKRAAEKGYAFPVDDSLQTDFENDFPYAETPDQLRTIEEVKHDMEKGRPMDRLLVGDVGYGKTEVALRAAFKAVEAGKQVAFLVPTTILAQQHYDTMVSRFEGYPINVEMFSRFRTTKQIHQSIKDLETGQLDIVVGTHRLLSQDVKFKNLGLVLVDEEQRFGVKHKERLKQLKANVDVLTLTATPIPRTLHMSMLGVRDLSVIETPPANRFPIQTYVMEQNAGAIQDGIRREMQRGGQVFYLHNRVEDIEKTVSQVQALVPEARVGYIHGKMTEAQLEGVLFDFLRGDYDVLVTTTIIETGIDIPNANTLFVENADRMGLSQLYQLRGRIGRSNRVAYAYFTYKPNKVLTEVSEKRLEAIKDFTELGSGFKIAMRDLSIRGAGNLLGKQQHGFINSVGYDLYTQMLSDAVAKKRGKQTQPKTDTTVELGVEAYLPSDYIEDEQQKIEMYKRIRQLENDDEVSEIQADLIDRFGEYPDAVSQLLTIGQLKLAADLALVDKIRRKDGDIFVTISKRGTDILGGEDVFKALAATDLKATVGINDDRLHIKLVIQPKMQTADWLPQLQQFMAALRDIVEVTTKPKDNDKSTAED</sequence>
<evidence type="ECO:0000259" key="10">
    <source>
        <dbReference type="PROSITE" id="PS51192"/>
    </source>
</evidence>
<keyword evidence="4 9" id="KW-0378">Hydrolase</keyword>
<comment type="caution">
    <text evidence="12">The sequence shown here is derived from an EMBL/GenBank/DDBJ whole genome shotgun (WGS) entry which is preliminary data.</text>
</comment>
<dbReference type="Gene3D" id="3.90.1150.50">
    <property type="entry name" value="Transcription-repair-coupling factor, D7 domain"/>
    <property type="match status" value="1"/>
</dbReference>
<dbReference type="PROSITE" id="PS51192">
    <property type="entry name" value="HELICASE_ATP_BIND_1"/>
    <property type="match status" value="1"/>
</dbReference>
<dbReference type="InterPro" id="IPR027417">
    <property type="entry name" value="P-loop_NTPase"/>
</dbReference>
<evidence type="ECO:0000256" key="4">
    <source>
        <dbReference type="ARBA" id="ARBA00022801"/>
    </source>
</evidence>
<evidence type="ECO:0000256" key="1">
    <source>
        <dbReference type="ARBA" id="ARBA00022490"/>
    </source>
</evidence>
<dbReference type="RefSeq" id="WP_125694709.1">
    <property type="nucleotide sequence ID" value="NZ_JBHSSK010000028.1"/>
</dbReference>
<dbReference type="Pfam" id="PF03461">
    <property type="entry name" value="TRCF"/>
    <property type="match status" value="1"/>
</dbReference>
<dbReference type="Pfam" id="PF00271">
    <property type="entry name" value="Helicase_C"/>
    <property type="match status" value="1"/>
</dbReference>
<accession>A0ABW1STS0</accession>
<comment type="subcellular location">
    <subcellularLocation>
        <location evidence="9">Cytoplasm</location>
    </subcellularLocation>
</comment>
<evidence type="ECO:0000256" key="5">
    <source>
        <dbReference type="ARBA" id="ARBA00022806"/>
    </source>
</evidence>
<evidence type="ECO:0000256" key="8">
    <source>
        <dbReference type="ARBA" id="ARBA00023204"/>
    </source>
</evidence>
<dbReference type="Gene3D" id="3.30.2060.10">
    <property type="entry name" value="Penicillin-binding protein 1b domain"/>
    <property type="match status" value="1"/>
</dbReference>
<gene>
    <name evidence="9 12" type="primary">mfd</name>
    <name evidence="12" type="ORF">ACFP1G_10755</name>
</gene>
<reference evidence="13" key="1">
    <citation type="journal article" date="2019" name="Int. J. Syst. Evol. Microbiol.">
        <title>The Global Catalogue of Microorganisms (GCM) 10K type strain sequencing project: providing services to taxonomists for standard genome sequencing and annotation.</title>
        <authorList>
            <consortium name="The Broad Institute Genomics Platform"/>
            <consortium name="The Broad Institute Genome Sequencing Center for Infectious Disease"/>
            <person name="Wu L."/>
            <person name="Ma J."/>
        </authorList>
    </citation>
    <scope>NUCLEOTIDE SEQUENCE [LARGE SCALE GENOMIC DNA]</scope>
    <source>
        <strain evidence="13">CCM 8905</strain>
    </source>
</reference>
<evidence type="ECO:0000259" key="11">
    <source>
        <dbReference type="PROSITE" id="PS51194"/>
    </source>
</evidence>
<evidence type="ECO:0000256" key="2">
    <source>
        <dbReference type="ARBA" id="ARBA00022741"/>
    </source>
</evidence>
<dbReference type="PANTHER" id="PTHR47964">
    <property type="entry name" value="ATP-DEPENDENT DNA HELICASE HOMOLOG RECG, CHLOROPLASTIC"/>
    <property type="match status" value="1"/>
</dbReference>
<comment type="similarity">
    <text evidence="9">In the C-terminal section; belongs to the helicase family. RecG subfamily.</text>
</comment>
<dbReference type="InterPro" id="IPR037235">
    <property type="entry name" value="TRCF-like_C_D7"/>
</dbReference>
<evidence type="ECO:0000256" key="9">
    <source>
        <dbReference type="HAMAP-Rule" id="MF_00969"/>
    </source>
</evidence>
<keyword evidence="5" id="KW-0347">Helicase</keyword>
<organism evidence="12 13">
    <name type="scientific">Levilactobacillus tongjiangensis</name>
    <dbReference type="NCBI Taxonomy" id="2486023"/>
    <lineage>
        <taxon>Bacteria</taxon>
        <taxon>Bacillati</taxon>
        <taxon>Bacillota</taxon>
        <taxon>Bacilli</taxon>
        <taxon>Lactobacillales</taxon>
        <taxon>Lactobacillaceae</taxon>
        <taxon>Levilactobacillus</taxon>
    </lineage>
</organism>
<dbReference type="Pfam" id="PF00270">
    <property type="entry name" value="DEAD"/>
    <property type="match status" value="1"/>
</dbReference>
<evidence type="ECO:0000256" key="3">
    <source>
        <dbReference type="ARBA" id="ARBA00022763"/>
    </source>
</evidence>
<dbReference type="Pfam" id="PF17757">
    <property type="entry name" value="UvrB_inter"/>
    <property type="match status" value="1"/>
</dbReference>
<keyword evidence="6 9" id="KW-0067">ATP-binding</keyword>
<evidence type="ECO:0000256" key="7">
    <source>
        <dbReference type="ARBA" id="ARBA00023125"/>
    </source>
</evidence>
<dbReference type="InterPro" id="IPR004576">
    <property type="entry name" value="Mfd"/>
</dbReference>
<evidence type="ECO:0000313" key="13">
    <source>
        <dbReference type="Proteomes" id="UP001596254"/>
    </source>
</evidence>
<dbReference type="PROSITE" id="PS51194">
    <property type="entry name" value="HELICASE_CTER"/>
    <property type="match status" value="1"/>
</dbReference>
<evidence type="ECO:0000313" key="12">
    <source>
        <dbReference type="EMBL" id="MFC6207939.1"/>
    </source>
</evidence>
<dbReference type="InterPro" id="IPR003711">
    <property type="entry name" value="CarD-like/TRCF_RID"/>
</dbReference>